<dbReference type="OrthoDB" id="5275938at2759"/>
<accession>A0A6G1KD53</accession>
<evidence type="ECO:0000313" key="1">
    <source>
        <dbReference type="EMBL" id="KAF2710754.1"/>
    </source>
</evidence>
<evidence type="ECO:0008006" key="3">
    <source>
        <dbReference type="Google" id="ProtNLM"/>
    </source>
</evidence>
<gene>
    <name evidence="1" type="ORF">K504DRAFT_480867</name>
</gene>
<dbReference type="SUPFAM" id="SSF54695">
    <property type="entry name" value="POZ domain"/>
    <property type="match status" value="1"/>
</dbReference>
<organism evidence="1 2">
    <name type="scientific">Pleomassaria siparia CBS 279.74</name>
    <dbReference type="NCBI Taxonomy" id="1314801"/>
    <lineage>
        <taxon>Eukaryota</taxon>
        <taxon>Fungi</taxon>
        <taxon>Dikarya</taxon>
        <taxon>Ascomycota</taxon>
        <taxon>Pezizomycotina</taxon>
        <taxon>Dothideomycetes</taxon>
        <taxon>Pleosporomycetidae</taxon>
        <taxon>Pleosporales</taxon>
        <taxon>Pleomassariaceae</taxon>
        <taxon>Pleomassaria</taxon>
    </lineage>
</organism>
<protein>
    <recommendedName>
        <fullName evidence="3">BTB domain-containing protein</fullName>
    </recommendedName>
</protein>
<name>A0A6G1KD53_9PLEO</name>
<dbReference type="Gene3D" id="3.30.710.10">
    <property type="entry name" value="Potassium Channel Kv1.1, Chain A"/>
    <property type="match status" value="1"/>
</dbReference>
<dbReference type="InterPro" id="IPR011333">
    <property type="entry name" value="SKP1/BTB/POZ_sf"/>
</dbReference>
<reference evidence="1" key="1">
    <citation type="journal article" date="2020" name="Stud. Mycol.">
        <title>101 Dothideomycetes genomes: a test case for predicting lifestyles and emergence of pathogens.</title>
        <authorList>
            <person name="Haridas S."/>
            <person name="Albert R."/>
            <person name="Binder M."/>
            <person name="Bloem J."/>
            <person name="Labutti K."/>
            <person name="Salamov A."/>
            <person name="Andreopoulos B."/>
            <person name="Baker S."/>
            <person name="Barry K."/>
            <person name="Bills G."/>
            <person name="Bluhm B."/>
            <person name="Cannon C."/>
            <person name="Castanera R."/>
            <person name="Culley D."/>
            <person name="Daum C."/>
            <person name="Ezra D."/>
            <person name="Gonzalez J."/>
            <person name="Henrissat B."/>
            <person name="Kuo A."/>
            <person name="Liang C."/>
            <person name="Lipzen A."/>
            <person name="Lutzoni F."/>
            <person name="Magnuson J."/>
            <person name="Mondo S."/>
            <person name="Nolan M."/>
            <person name="Ohm R."/>
            <person name="Pangilinan J."/>
            <person name="Park H.-J."/>
            <person name="Ramirez L."/>
            <person name="Alfaro M."/>
            <person name="Sun H."/>
            <person name="Tritt A."/>
            <person name="Yoshinaga Y."/>
            <person name="Zwiers L.-H."/>
            <person name="Turgeon B."/>
            <person name="Goodwin S."/>
            <person name="Spatafora J."/>
            <person name="Crous P."/>
            <person name="Grigoriev I."/>
        </authorList>
    </citation>
    <scope>NUCLEOTIDE SEQUENCE</scope>
    <source>
        <strain evidence="1">CBS 279.74</strain>
    </source>
</reference>
<sequence length="193" mass="21285">MTTFSTPSGDSPSTIIIDKRGDVILQVGGVDNGNAAVNLLVSSKVLMLASPVLDAMFDGRFMEGQALSNTSPPTIPFPEDNPEAMQLACKLMHMQTRDISDKLDLDALVNFAILCDKYSCSHGARAWGKVWVSQFLPGSDDTEFEKLLVVAYLLGLPYEFQQISIILVRHRPALENEDFAVYERDYIPSLVIT</sequence>
<keyword evidence="2" id="KW-1185">Reference proteome</keyword>
<dbReference type="AlphaFoldDB" id="A0A6G1KD53"/>
<dbReference type="EMBL" id="MU005768">
    <property type="protein sequence ID" value="KAF2710754.1"/>
    <property type="molecule type" value="Genomic_DNA"/>
</dbReference>
<dbReference type="Proteomes" id="UP000799428">
    <property type="component" value="Unassembled WGS sequence"/>
</dbReference>
<evidence type="ECO:0000313" key="2">
    <source>
        <dbReference type="Proteomes" id="UP000799428"/>
    </source>
</evidence>
<proteinExistence type="predicted"/>